<accession>A0A7X5X7Q2</accession>
<organism evidence="1 2">
    <name type="scientific">Streptomyces malaysiensis</name>
    <dbReference type="NCBI Taxonomy" id="92644"/>
    <lineage>
        <taxon>Bacteria</taxon>
        <taxon>Bacillati</taxon>
        <taxon>Actinomycetota</taxon>
        <taxon>Actinomycetes</taxon>
        <taxon>Kitasatosporales</taxon>
        <taxon>Streptomycetaceae</taxon>
        <taxon>Streptomyces</taxon>
        <taxon>Streptomyces violaceusniger group</taxon>
    </lineage>
</organism>
<dbReference type="RefSeq" id="WP_167503222.1">
    <property type="nucleotide sequence ID" value="NZ_JAALLH010000001.1"/>
</dbReference>
<dbReference type="AlphaFoldDB" id="A0A7X5X7Q2"/>
<name>A0A7X5X7Q2_STRMQ</name>
<evidence type="ECO:0000313" key="2">
    <source>
        <dbReference type="Proteomes" id="UP000536624"/>
    </source>
</evidence>
<keyword evidence="1" id="KW-0808">Transferase</keyword>
<protein>
    <submittedName>
        <fullName evidence="1">PAS/PAC sensor hybrid histidine kinase</fullName>
    </submittedName>
</protein>
<reference evidence="1 2" key="1">
    <citation type="submission" date="2020-02" db="EMBL/GenBank/DDBJ databases">
        <title>Streptomyces malaysiensis DSM14702 (JHCC583434, PFL_A843) Genome sequencing and assembly.</title>
        <authorList>
            <person name="Samborskyy M."/>
        </authorList>
    </citation>
    <scope>NUCLEOTIDE SEQUENCE [LARGE SCALE GENOMIC DNA]</scope>
    <source>
        <strain evidence="1 2">DSM 14702</strain>
    </source>
</reference>
<dbReference type="Proteomes" id="UP000536624">
    <property type="component" value="Unassembled WGS sequence"/>
</dbReference>
<dbReference type="GO" id="GO:0016301">
    <property type="term" value="F:kinase activity"/>
    <property type="evidence" value="ECO:0007669"/>
    <property type="project" value="UniProtKB-KW"/>
</dbReference>
<proteinExistence type="predicted"/>
<dbReference type="EMBL" id="JAALLH010000001">
    <property type="protein sequence ID" value="NIY68102.1"/>
    <property type="molecule type" value="Genomic_DNA"/>
</dbReference>
<comment type="caution">
    <text evidence="1">The sequence shown here is derived from an EMBL/GenBank/DDBJ whole genome shotgun (WGS) entry which is preliminary data.</text>
</comment>
<sequence length="101" mass="11121">MIFIPLHDLLADDQNATRAGWAQDALKAFGGNTGQNYFDGALQPEDLDLVMEAGGDLVCALMHLARKLGGNAEQLLEQGREHFEYEVREEEAEKSETEGTV</sequence>
<gene>
    <name evidence="1" type="ORF">SMALB_6184</name>
</gene>
<evidence type="ECO:0000313" key="1">
    <source>
        <dbReference type="EMBL" id="NIY68102.1"/>
    </source>
</evidence>
<keyword evidence="1" id="KW-0418">Kinase</keyword>